<dbReference type="STRING" id="39060.SAMN05660706_12343"/>
<dbReference type="SUPFAM" id="SSF46785">
    <property type="entry name" value="Winged helix' DNA-binding domain"/>
    <property type="match status" value="1"/>
</dbReference>
<dbReference type="EMBL" id="FOYM01000023">
    <property type="protein sequence ID" value="SFR11702.1"/>
    <property type="molecule type" value="Genomic_DNA"/>
</dbReference>
<name>A0A1I6E2A3_9FIRM</name>
<feature type="compositionally biased region" description="Basic and acidic residues" evidence="1">
    <location>
        <begin position="236"/>
        <end position="255"/>
    </location>
</feature>
<proteinExistence type="predicted"/>
<feature type="region of interest" description="Disordered" evidence="1">
    <location>
        <begin position="86"/>
        <end position="125"/>
    </location>
</feature>
<dbReference type="InterPro" id="IPR036390">
    <property type="entry name" value="WH_DNA-bd_sf"/>
</dbReference>
<dbReference type="Pfam" id="PF13730">
    <property type="entry name" value="HTH_36"/>
    <property type="match status" value="1"/>
</dbReference>
<sequence>MVLFAPDLSMPAKCLYSILLAFAWQEEECFPGQERLAEAAGCTDRTIRKYLEELKKYGLISWVQRGLNQTNIYYIHDLAQNERLKALNHKDRKERSDPDRKGFSEPDRKERSGQDRKKLSDKEYSVEEYSVNNNSCITLTGNTTGQSPAAAQHRELTMPSSKDLIAELTHEYRNTGATPRNGDFAFIGGLYRRYGYASVLDGISELDMAMAVEKIEKPLLYLKAILEGNSPRKAKNSSEKHKESNPDRESKKELIKTLYMS</sequence>
<dbReference type="InterPro" id="IPR036388">
    <property type="entry name" value="WH-like_DNA-bd_sf"/>
</dbReference>
<evidence type="ECO:0000256" key="1">
    <source>
        <dbReference type="SAM" id="MobiDB-lite"/>
    </source>
</evidence>
<dbReference type="Gene3D" id="1.10.10.10">
    <property type="entry name" value="Winged helix-like DNA-binding domain superfamily/Winged helix DNA-binding domain"/>
    <property type="match status" value="1"/>
</dbReference>
<dbReference type="OrthoDB" id="1809914at2"/>
<reference evidence="3" key="1">
    <citation type="submission" date="2016-10" db="EMBL/GenBank/DDBJ databases">
        <authorList>
            <person name="Varghese N."/>
            <person name="Submissions S."/>
        </authorList>
    </citation>
    <scope>NUCLEOTIDE SEQUENCE [LARGE SCALE GENOMIC DNA]</scope>
    <source>
        <strain evidence="3">DSM 3669</strain>
    </source>
</reference>
<evidence type="ECO:0000313" key="2">
    <source>
        <dbReference type="EMBL" id="SFR11702.1"/>
    </source>
</evidence>
<protein>
    <submittedName>
        <fullName evidence="2">Helix-turn-helix domain-containing protein</fullName>
    </submittedName>
</protein>
<evidence type="ECO:0000313" key="3">
    <source>
        <dbReference type="Proteomes" id="UP000199584"/>
    </source>
</evidence>
<dbReference type="Proteomes" id="UP000199584">
    <property type="component" value="Unassembled WGS sequence"/>
</dbReference>
<keyword evidence="3" id="KW-1185">Reference proteome</keyword>
<organism evidence="2 3">
    <name type="scientific">Desulfoscipio geothermicus DSM 3669</name>
    <dbReference type="NCBI Taxonomy" id="1121426"/>
    <lineage>
        <taxon>Bacteria</taxon>
        <taxon>Bacillati</taxon>
        <taxon>Bacillota</taxon>
        <taxon>Clostridia</taxon>
        <taxon>Eubacteriales</taxon>
        <taxon>Desulfallaceae</taxon>
        <taxon>Desulfoscipio</taxon>
    </lineage>
</organism>
<accession>A0A1I6E2A3</accession>
<gene>
    <name evidence="2" type="ORF">SAMN05660706_12343</name>
</gene>
<dbReference type="AlphaFoldDB" id="A0A1I6E2A3"/>
<feature type="region of interest" description="Disordered" evidence="1">
    <location>
        <begin position="231"/>
        <end position="261"/>
    </location>
</feature>